<proteinExistence type="inferred from homology"/>
<sequence length="244" mass="27066">MKVTNHTILLTGGTSGIGYELVKRFYNFGNRLLVVASDPARLHQLQIQFPEIITLPCNLADPAQVDALIQRCRAEHQDITILINNAGVQYNYDWTTEPDGSRKITNEITVNLTSPLHLIYGLLPLLLKQPEAAIVNVSSGLAYAPKKSAPVYGGTKAAIHSVTKALRYQLEPTSVKVFEIIPALVETPMTAGRGTGKMSPEQLVDEFMPHFRNDRLEIPIGKTKLLRLLQRFSPALADRIMKNN</sequence>
<dbReference type="PRINTS" id="PR00081">
    <property type="entry name" value="GDHRDH"/>
</dbReference>
<dbReference type="AlphaFoldDB" id="A0A3P1B8Z7"/>
<evidence type="ECO:0000256" key="2">
    <source>
        <dbReference type="ARBA" id="ARBA00023002"/>
    </source>
</evidence>
<dbReference type="GO" id="GO:0016491">
    <property type="term" value="F:oxidoreductase activity"/>
    <property type="evidence" value="ECO:0007669"/>
    <property type="project" value="UniProtKB-KW"/>
</dbReference>
<dbReference type="RefSeq" id="WP_124879420.1">
    <property type="nucleotide sequence ID" value="NZ_RQJO01000017.1"/>
</dbReference>
<reference evidence="4 5" key="1">
    <citation type="submission" date="2018-11" db="EMBL/GenBank/DDBJ databases">
        <authorList>
            <person name="Zhou Z."/>
            <person name="Wang G."/>
        </authorList>
    </citation>
    <scope>NUCLEOTIDE SEQUENCE [LARGE SCALE GENOMIC DNA]</scope>
    <source>
        <strain evidence="4 5">KCTC52004</strain>
    </source>
</reference>
<evidence type="ECO:0000313" key="4">
    <source>
        <dbReference type="EMBL" id="RRA97556.1"/>
    </source>
</evidence>
<dbReference type="Gene3D" id="3.40.50.720">
    <property type="entry name" value="NAD(P)-binding Rossmann-like Domain"/>
    <property type="match status" value="1"/>
</dbReference>
<dbReference type="EMBL" id="RQJO01000017">
    <property type="protein sequence ID" value="RRA97556.1"/>
    <property type="molecule type" value="Genomic_DNA"/>
</dbReference>
<comment type="similarity">
    <text evidence="1 3">Belongs to the short-chain dehydrogenases/reductases (SDR) family.</text>
</comment>
<evidence type="ECO:0000256" key="1">
    <source>
        <dbReference type="ARBA" id="ARBA00006484"/>
    </source>
</evidence>
<dbReference type="Pfam" id="PF00106">
    <property type="entry name" value="adh_short"/>
    <property type="match status" value="1"/>
</dbReference>
<keyword evidence="2" id="KW-0560">Oxidoreductase</keyword>
<dbReference type="OrthoDB" id="9810734at2"/>
<evidence type="ECO:0000256" key="3">
    <source>
        <dbReference type="RuleBase" id="RU000363"/>
    </source>
</evidence>
<gene>
    <name evidence="4" type="ORF">EHT25_31375</name>
</gene>
<dbReference type="PRINTS" id="PR00080">
    <property type="entry name" value="SDRFAMILY"/>
</dbReference>
<name>A0A3P1B8Z7_9BACT</name>
<accession>A0A3P1B8Z7</accession>
<dbReference type="SUPFAM" id="SSF51735">
    <property type="entry name" value="NAD(P)-binding Rossmann-fold domains"/>
    <property type="match status" value="1"/>
</dbReference>
<dbReference type="GO" id="GO:0016020">
    <property type="term" value="C:membrane"/>
    <property type="evidence" value="ECO:0007669"/>
    <property type="project" value="TreeGrafter"/>
</dbReference>
<organism evidence="4 5">
    <name type="scientific">Larkinella rosea</name>
    <dbReference type="NCBI Taxonomy" id="2025312"/>
    <lineage>
        <taxon>Bacteria</taxon>
        <taxon>Pseudomonadati</taxon>
        <taxon>Bacteroidota</taxon>
        <taxon>Cytophagia</taxon>
        <taxon>Cytophagales</taxon>
        <taxon>Spirosomataceae</taxon>
        <taxon>Larkinella</taxon>
    </lineage>
</organism>
<dbReference type="Proteomes" id="UP000271925">
    <property type="component" value="Unassembled WGS sequence"/>
</dbReference>
<dbReference type="InterPro" id="IPR002347">
    <property type="entry name" value="SDR_fam"/>
</dbReference>
<dbReference type="PROSITE" id="PS00061">
    <property type="entry name" value="ADH_SHORT"/>
    <property type="match status" value="1"/>
</dbReference>
<dbReference type="InterPro" id="IPR020904">
    <property type="entry name" value="Sc_DH/Rdtase_CS"/>
</dbReference>
<protein>
    <submittedName>
        <fullName evidence="4">SDR family NAD(P)-dependent oxidoreductase</fullName>
    </submittedName>
</protein>
<dbReference type="PANTHER" id="PTHR44196:SF1">
    <property type="entry name" value="DEHYDROGENASE_REDUCTASE SDR FAMILY MEMBER 7B"/>
    <property type="match status" value="1"/>
</dbReference>
<dbReference type="PANTHER" id="PTHR44196">
    <property type="entry name" value="DEHYDROGENASE/REDUCTASE SDR FAMILY MEMBER 7B"/>
    <property type="match status" value="1"/>
</dbReference>
<keyword evidence="5" id="KW-1185">Reference proteome</keyword>
<dbReference type="InterPro" id="IPR036291">
    <property type="entry name" value="NAD(P)-bd_dom_sf"/>
</dbReference>
<evidence type="ECO:0000313" key="5">
    <source>
        <dbReference type="Proteomes" id="UP000271925"/>
    </source>
</evidence>
<comment type="caution">
    <text evidence="4">The sequence shown here is derived from an EMBL/GenBank/DDBJ whole genome shotgun (WGS) entry which is preliminary data.</text>
</comment>